<feature type="domain" description="CNH" evidence="11">
    <location>
        <begin position="31"/>
        <end position="364"/>
    </location>
</feature>
<evidence type="ECO:0000256" key="3">
    <source>
        <dbReference type="ARBA" id="ARBA00006978"/>
    </source>
</evidence>
<dbReference type="PANTHER" id="PTHR12894:SF49">
    <property type="entry name" value="VAM6_VPS39-LIKE PROTEIN"/>
    <property type="match status" value="1"/>
</dbReference>
<protein>
    <submittedName>
        <fullName evidence="12">Vacuole effluxer Atg22 like-domain-containing protein</fullName>
    </submittedName>
</protein>
<feature type="transmembrane region" description="Helical" evidence="10">
    <location>
        <begin position="1230"/>
        <end position="1250"/>
    </location>
</feature>
<dbReference type="Pfam" id="PF10366">
    <property type="entry name" value="Vps39_1"/>
    <property type="match status" value="1"/>
</dbReference>
<feature type="compositionally biased region" description="Polar residues" evidence="9">
    <location>
        <begin position="1097"/>
        <end position="1111"/>
    </location>
</feature>
<feature type="transmembrane region" description="Helical" evidence="10">
    <location>
        <begin position="1386"/>
        <end position="1408"/>
    </location>
</feature>
<feature type="transmembrane region" description="Helical" evidence="10">
    <location>
        <begin position="1479"/>
        <end position="1501"/>
    </location>
</feature>
<keyword evidence="4" id="KW-0072">Autophagy</keyword>
<dbReference type="EMBL" id="JAGFBS010000018">
    <property type="protein sequence ID" value="KAG6374529.1"/>
    <property type="molecule type" value="Genomic_DNA"/>
</dbReference>
<evidence type="ECO:0000313" key="12">
    <source>
        <dbReference type="EMBL" id="KAG6374529.1"/>
    </source>
</evidence>
<accession>A0A8I2YKX4</accession>
<feature type="region of interest" description="Disordered" evidence="9">
    <location>
        <begin position="562"/>
        <end position="585"/>
    </location>
</feature>
<feature type="compositionally biased region" description="Basic and acidic residues" evidence="9">
    <location>
        <begin position="1112"/>
        <end position="1121"/>
    </location>
</feature>
<feature type="region of interest" description="Disordered" evidence="9">
    <location>
        <begin position="338"/>
        <end position="362"/>
    </location>
</feature>
<dbReference type="InterPro" id="IPR036259">
    <property type="entry name" value="MFS_trans_sf"/>
</dbReference>
<dbReference type="InterPro" id="IPR019452">
    <property type="entry name" value="VPS39/TGF_beta_rcpt-assoc_1"/>
</dbReference>
<reference evidence="12" key="1">
    <citation type="submission" date="2021-03" db="EMBL/GenBank/DDBJ databases">
        <title>Evolutionary innovations through gain and loss of genes in the ectomycorrhizal Boletales.</title>
        <authorList>
            <person name="Wu G."/>
            <person name="Miyauchi S."/>
            <person name="Morin E."/>
            <person name="Yang Z.-L."/>
            <person name="Xu J."/>
            <person name="Martin F.M."/>
        </authorList>
    </citation>
    <scope>NUCLEOTIDE SEQUENCE</scope>
    <source>
        <strain evidence="12">BR01</strain>
    </source>
</reference>
<dbReference type="SUPFAM" id="SSF103473">
    <property type="entry name" value="MFS general substrate transporter"/>
    <property type="match status" value="1"/>
</dbReference>
<feature type="transmembrane region" description="Helical" evidence="10">
    <location>
        <begin position="1582"/>
        <end position="1601"/>
    </location>
</feature>
<comment type="similarity">
    <text evidence="6">Belongs to the VAM6/VPS39 family.</text>
</comment>
<organism evidence="12 13">
    <name type="scientific">Boletus reticuloceps</name>
    <dbReference type="NCBI Taxonomy" id="495285"/>
    <lineage>
        <taxon>Eukaryota</taxon>
        <taxon>Fungi</taxon>
        <taxon>Dikarya</taxon>
        <taxon>Basidiomycota</taxon>
        <taxon>Agaricomycotina</taxon>
        <taxon>Agaricomycetes</taxon>
        <taxon>Agaricomycetidae</taxon>
        <taxon>Boletales</taxon>
        <taxon>Boletineae</taxon>
        <taxon>Boletaceae</taxon>
        <taxon>Boletoideae</taxon>
        <taxon>Boletus</taxon>
    </lineage>
</organism>
<dbReference type="Pfam" id="PF00780">
    <property type="entry name" value="CNH"/>
    <property type="match status" value="1"/>
</dbReference>
<dbReference type="GO" id="GO:0006886">
    <property type="term" value="P:intracellular protein transport"/>
    <property type="evidence" value="ECO:0007669"/>
    <property type="project" value="UniProtKB-UniRule"/>
</dbReference>
<feature type="transmembrane region" description="Helical" evidence="10">
    <location>
        <begin position="1621"/>
        <end position="1638"/>
    </location>
</feature>
<feature type="repeat" description="CHCR" evidence="7">
    <location>
        <begin position="827"/>
        <end position="985"/>
    </location>
</feature>
<dbReference type="PANTHER" id="PTHR12894">
    <property type="entry name" value="CNH DOMAIN CONTAINING"/>
    <property type="match status" value="1"/>
</dbReference>
<keyword evidence="8" id="KW-0175">Coiled coil</keyword>
<feature type="region of interest" description="Disordered" evidence="9">
    <location>
        <begin position="1097"/>
        <end position="1139"/>
    </location>
</feature>
<evidence type="ECO:0000256" key="5">
    <source>
        <dbReference type="ARBA" id="ARBA00023136"/>
    </source>
</evidence>
<dbReference type="Pfam" id="PF11700">
    <property type="entry name" value="ATG22"/>
    <property type="match status" value="1"/>
</dbReference>
<comment type="caution">
    <text evidence="12">The sequence shown here is derived from an EMBL/GenBank/DDBJ whole genome shotgun (WGS) entry which is preliminary data.</text>
</comment>
<keyword evidence="10" id="KW-0812">Transmembrane</keyword>
<dbReference type="PROSITE" id="PS50236">
    <property type="entry name" value="CHCR"/>
    <property type="match status" value="1"/>
</dbReference>
<evidence type="ECO:0000256" key="8">
    <source>
        <dbReference type="SAM" id="Coils"/>
    </source>
</evidence>
<evidence type="ECO:0000256" key="7">
    <source>
        <dbReference type="PROSITE-ProRule" id="PRU01006"/>
    </source>
</evidence>
<gene>
    <name evidence="12" type="ORF">JVT61DRAFT_4578</name>
</gene>
<dbReference type="GO" id="GO:0006914">
    <property type="term" value="P:autophagy"/>
    <property type="evidence" value="ECO:0007669"/>
    <property type="project" value="UniProtKB-KW"/>
</dbReference>
<dbReference type="InterPro" id="IPR024671">
    <property type="entry name" value="Atg22-like"/>
</dbReference>
<feature type="transmembrane region" description="Helical" evidence="10">
    <location>
        <begin position="1351"/>
        <end position="1374"/>
    </location>
</feature>
<evidence type="ECO:0000256" key="10">
    <source>
        <dbReference type="SAM" id="Phobius"/>
    </source>
</evidence>
<name>A0A8I2YKX4_9AGAM</name>
<keyword evidence="13" id="KW-1185">Reference proteome</keyword>
<dbReference type="Pfam" id="PF10367">
    <property type="entry name" value="zf-Vps39_C"/>
    <property type="match status" value="1"/>
</dbReference>
<proteinExistence type="inferred from homology"/>
<sequence length="1662" mass="181950">MAPFETPTTVLTGFKERPESLLVHGEQAASYVHRTPLLTDCQGDRLYVGTATGNIHIYDLSEGTDTADGVNPTATLVESKTGISRKAIDQLGYIKDINSLVVLSETLPTLYSLPSFSRPTKLAQAKSAMSFAIHSSVRNAPRIPRPGSPASGGFSDEVETGPIPIPTVVTTLVVGCRRKVVVYSWRDGDAQEVKETPLPHSPRAVVFLDSTCVCFAYSPTEYAIFSLENSTAIDVTLPALVPTVPSSSGLGMGTFSGLSSYMTLGLGGKSAKPGLARVGEGEVVIVKENQGFVIDVDAKTQGNSINWPSQPEEIAFVNPYIFSILPAGTVPIATEPSNGLNNASLPTSSSLPPHATAQSQTQSPFVQAPVIQIISSINMLPVQTIAFPFAPPSSFQNNAGASFANVANSSLRLLTTNVASTLPGTSLTTPSKTPSHLYLISTPLDRTLATSEGSSIWKFTMRDWEAQIKELVSQASYTEALALQDRVYGSSPSPKRTPILVLNAVSQFRSGRYDNAVNTFLDLDVNPAKVVALYPEKVAGRLAVKQEGWIALFGGPVAETKEQSAGDISGAEDAMSTKSSEGGNKYSAAASKEKLAVAISRSPSPAGSLRARTKTGFGALLPAAVSKEDDVASPSGKKKGKVIDDATRSLETLWRYLTSLRPKLSGALASHHITPSQSHLFPTLSSTSPAALYALPSGVALTELSQDELVKRAQIVDTALFKSYLVGRPSMLGPLCRLPNWCEVVEVEEELRARDKHAELIFLYNGRKMHAKALKLLQQLSEREDTMSDKLGPSISYLQKLGPEYLDQIFESARWVFEQDRDMAFEIFTSDDAELPRGTVTDYLETFDPQIATRYLEFLIDEKDDQSAGFHDRLAELYLGIAMAAKRKGEENKYAEVYAKFLKFIDTTEHYRPDRLYGLLSDDLYEARAILLGRMGRHEHALELYVYKLKDFAKAEEHCKRISSPVPTPSPIFLTLLKLYLRPTIPNPPNLLSPALSLIARHSARLDPIETLQLLPPLVNAHDVRPFLVQALRAPVFDNCVVREVNLARKEDAERQLMQLESRRVKVTDSRICPQCHKRLGNSVIVVHAPRLVSTAMSTPDSEQLGHSSLESPKHGNDKLSEGPIVATPTEPDSSAEAPLTTSRRELWAFYLYYVGNNGLSGFNFGPSQFQNLLFLAGYDPAYPPYSAPCGTGTGCVLPYLGRIRDSSFSCCKGPNQAVVDRFTVTVNSIVLLTNGISFAIQAVLLLVVGAWADYGQWRPNITIIFTLAAVAVSFAWLGVEDPSKWQAGVILYILGCEFQGALTFWTAAFPGLTRHLPEVQESARQAREGTKDTDEHAAFESLSRNRVSNVSFTVSSVGEIFVLVIMVGILEGLKAGESTENNTKAFSVLIAFSGAVWLACALPWFILEKRRPGLSLPPGSSLLTIGFRQTYVAIRECMRLKQTFLYLIFYFLITGMSNIFTLILFLRTDSIVTYSTLQLTLLLIVGIVTQALGIYGFWLVQKKYKIPTKQASQIFSNHDQVLTVWGLIGVHTNKFGFKHVWEIWLYQVYYGLMVCPWYAYSQTMISEVSPLPQIGMLSLMWYMYFGLTLSIQVGKTSAFIGPLVSSAIITASGNNNNMPFAFLFALGAFSIIFLYMVDVKKSRVECEDFVLAEASQNAFGK</sequence>
<comment type="similarity">
    <text evidence="3">Belongs to the ATG22 family.</text>
</comment>
<evidence type="ECO:0000259" key="11">
    <source>
        <dbReference type="PROSITE" id="PS50219"/>
    </source>
</evidence>
<evidence type="ECO:0000313" key="13">
    <source>
        <dbReference type="Proteomes" id="UP000683000"/>
    </source>
</evidence>
<evidence type="ECO:0000256" key="6">
    <source>
        <dbReference type="ARBA" id="ARBA00038201"/>
    </source>
</evidence>
<keyword evidence="5 10" id="KW-0472">Membrane</keyword>
<evidence type="ECO:0000256" key="9">
    <source>
        <dbReference type="SAM" id="MobiDB-lite"/>
    </source>
</evidence>
<feature type="transmembrane region" description="Helical" evidence="10">
    <location>
        <begin position="1286"/>
        <end position="1306"/>
    </location>
</feature>
<feature type="coiled-coil region" evidence="8">
    <location>
        <begin position="1043"/>
        <end position="1070"/>
    </location>
</feature>
<dbReference type="InterPro" id="IPR019453">
    <property type="entry name" value="VPS39/TGFA1_Znf"/>
</dbReference>
<dbReference type="GO" id="GO:0034058">
    <property type="term" value="P:endosomal vesicle fusion"/>
    <property type="evidence" value="ECO:0007669"/>
    <property type="project" value="TreeGrafter"/>
</dbReference>
<dbReference type="InterPro" id="IPR000547">
    <property type="entry name" value="Clathrin_H-chain/VPS_repeat"/>
</dbReference>
<feature type="transmembrane region" description="Helical" evidence="10">
    <location>
        <begin position="1262"/>
        <end position="1280"/>
    </location>
</feature>
<dbReference type="Proteomes" id="UP000683000">
    <property type="component" value="Unassembled WGS sequence"/>
</dbReference>
<comment type="subcellular location">
    <subcellularLocation>
        <location evidence="2">Endomembrane system</location>
        <topology evidence="2">Peripheral membrane protein</topology>
    </subcellularLocation>
    <subcellularLocation>
        <location evidence="1">Vacuole membrane</location>
        <topology evidence="1">Multi-pass membrane protein</topology>
    </subcellularLocation>
</comment>
<feature type="transmembrane region" description="Helical" evidence="10">
    <location>
        <begin position="1544"/>
        <end position="1561"/>
    </location>
</feature>
<dbReference type="InterPro" id="IPR001180">
    <property type="entry name" value="CNH_dom"/>
</dbReference>
<feature type="transmembrane region" description="Helical" evidence="10">
    <location>
        <begin position="1445"/>
        <end position="1467"/>
    </location>
</feature>
<dbReference type="GO" id="GO:0000329">
    <property type="term" value="C:fungal-type vacuole membrane"/>
    <property type="evidence" value="ECO:0007669"/>
    <property type="project" value="TreeGrafter"/>
</dbReference>
<dbReference type="GO" id="GO:0012505">
    <property type="term" value="C:endomembrane system"/>
    <property type="evidence" value="ECO:0007669"/>
    <property type="project" value="UniProtKB-SubCell"/>
</dbReference>
<evidence type="ECO:0000256" key="4">
    <source>
        <dbReference type="ARBA" id="ARBA00023006"/>
    </source>
</evidence>
<dbReference type="PROSITE" id="PS50219">
    <property type="entry name" value="CNH"/>
    <property type="match status" value="1"/>
</dbReference>
<evidence type="ECO:0000256" key="2">
    <source>
        <dbReference type="ARBA" id="ARBA00004184"/>
    </source>
</evidence>
<keyword evidence="10" id="KW-1133">Transmembrane helix</keyword>
<evidence type="ECO:0000256" key="1">
    <source>
        <dbReference type="ARBA" id="ARBA00004128"/>
    </source>
</evidence>
<dbReference type="InterPro" id="IPR032914">
    <property type="entry name" value="Vam6/VPS39/TRAP1"/>
</dbReference>
<dbReference type="OrthoDB" id="5325112at2759"/>